<dbReference type="GO" id="GO:0008758">
    <property type="term" value="F:UDP-2,3-diacylglucosamine hydrolase activity"/>
    <property type="evidence" value="ECO:0007669"/>
    <property type="project" value="TreeGrafter"/>
</dbReference>
<dbReference type="GO" id="GO:0009245">
    <property type="term" value="P:lipid A biosynthetic process"/>
    <property type="evidence" value="ECO:0007669"/>
    <property type="project" value="TreeGrafter"/>
</dbReference>
<gene>
    <name evidence="3" type="ORF">H7B67_24110</name>
</gene>
<name>A0A841SYC0_9BACL</name>
<evidence type="ECO:0000313" key="4">
    <source>
        <dbReference type="Proteomes" id="UP000535838"/>
    </source>
</evidence>
<accession>A0A841SYC0</accession>
<reference evidence="3 4" key="1">
    <citation type="submission" date="2020-08" db="EMBL/GenBank/DDBJ databases">
        <title>Cohnella phylogeny.</title>
        <authorList>
            <person name="Dunlap C."/>
        </authorList>
    </citation>
    <scope>NUCLEOTIDE SEQUENCE [LARGE SCALE GENOMIC DNA]</scope>
    <source>
        <strain evidence="3 4">DSM 25241</strain>
    </source>
</reference>
<comment type="caution">
    <text evidence="3">The sequence shown here is derived from an EMBL/GenBank/DDBJ whole genome shotgun (WGS) entry which is preliminary data.</text>
</comment>
<dbReference type="Proteomes" id="UP000535838">
    <property type="component" value="Unassembled WGS sequence"/>
</dbReference>
<dbReference type="Pfam" id="PF00149">
    <property type="entry name" value="Metallophos"/>
    <property type="match status" value="1"/>
</dbReference>
<dbReference type="PANTHER" id="PTHR31302">
    <property type="entry name" value="TRANSMEMBRANE PROTEIN WITH METALLOPHOSPHOESTERASE DOMAIN-RELATED"/>
    <property type="match status" value="1"/>
</dbReference>
<protein>
    <submittedName>
        <fullName evidence="3">Metallophosphoesterase</fullName>
    </submittedName>
</protein>
<sequence>MIIVLSIAVNENCSQLVRDSLFLSSRFFSGNLVHTLASTTCTPQFSPCGERSLTLNDPVFIALLIILVIALLVALYAVAVEPRRLKVTRLEIQSPRIPPGFDGKTILQFSDVHVGHFFSLKRLKRLASAINELKPDIVVFTGDLFDARTLKTESDPAASPILGEIRAPLGKFCVYGNHDFGYSRTKRCSGPLLTNGGFDMLINETRRIALPNGESITISGLDDYVRGRPDAKGTLSKLEEDSFNLLLLHEGDPSDGLAKYPVDLQLSGHSHNGQISLPIVGAIHRTALGKVYVGGIYSIRAALRGDRPYHLYVNRGVGTTTLPIRFGSVPEISLFTLRRGNASRLLNVK</sequence>
<dbReference type="SUPFAM" id="SSF56300">
    <property type="entry name" value="Metallo-dependent phosphatases"/>
    <property type="match status" value="1"/>
</dbReference>
<proteinExistence type="predicted"/>
<keyword evidence="1" id="KW-1133">Transmembrane helix</keyword>
<keyword evidence="4" id="KW-1185">Reference proteome</keyword>
<evidence type="ECO:0000259" key="2">
    <source>
        <dbReference type="Pfam" id="PF00149"/>
    </source>
</evidence>
<evidence type="ECO:0000313" key="3">
    <source>
        <dbReference type="EMBL" id="MBB6637223.1"/>
    </source>
</evidence>
<dbReference type="GO" id="GO:0016020">
    <property type="term" value="C:membrane"/>
    <property type="evidence" value="ECO:0007669"/>
    <property type="project" value="GOC"/>
</dbReference>
<organism evidence="3 4">
    <name type="scientific">Cohnella thailandensis</name>
    <dbReference type="NCBI Taxonomy" id="557557"/>
    <lineage>
        <taxon>Bacteria</taxon>
        <taxon>Bacillati</taxon>
        <taxon>Bacillota</taxon>
        <taxon>Bacilli</taxon>
        <taxon>Bacillales</taxon>
        <taxon>Paenibacillaceae</taxon>
        <taxon>Cohnella</taxon>
    </lineage>
</organism>
<dbReference type="EMBL" id="JACJVQ010000020">
    <property type="protein sequence ID" value="MBB6637223.1"/>
    <property type="molecule type" value="Genomic_DNA"/>
</dbReference>
<feature type="domain" description="Calcineurin-like phosphoesterase" evidence="2">
    <location>
        <begin position="105"/>
        <end position="272"/>
    </location>
</feature>
<dbReference type="AlphaFoldDB" id="A0A841SYC0"/>
<feature type="transmembrane region" description="Helical" evidence="1">
    <location>
        <begin position="59"/>
        <end position="79"/>
    </location>
</feature>
<keyword evidence="1" id="KW-0812">Transmembrane</keyword>
<dbReference type="InterPro" id="IPR051158">
    <property type="entry name" value="Metallophosphoesterase_sf"/>
</dbReference>
<dbReference type="CDD" id="cd07385">
    <property type="entry name" value="MPP_YkuE_C"/>
    <property type="match status" value="1"/>
</dbReference>
<dbReference type="PANTHER" id="PTHR31302:SF25">
    <property type="entry name" value="PHOSPHOESTERASE"/>
    <property type="match status" value="1"/>
</dbReference>
<dbReference type="InterPro" id="IPR029052">
    <property type="entry name" value="Metallo-depent_PP-like"/>
</dbReference>
<dbReference type="Gene3D" id="3.60.21.10">
    <property type="match status" value="1"/>
</dbReference>
<dbReference type="InterPro" id="IPR004843">
    <property type="entry name" value="Calcineurin-like_PHP"/>
</dbReference>
<keyword evidence="1" id="KW-0472">Membrane</keyword>
<evidence type="ECO:0000256" key="1">
    <source>
        <dbReference type="SAM" id="Phobius"/>
    </source>
</evidence>